<sequence length="470" mass="54543">MLEHLWSNTVLFFGWFIAVYMVIVICFYSTILFISVIQLRREYKLDREQSYEEYTNEMFTRPVSILVPAYNEEAGIIQSVRSLLSINYPSFEIIVINDGSKDNTSQKMIDQYEMAEVQKVVRKQIEANPIKRIYQSKTLPNLFLIEKENGGKADALNVGLNFSHFPYVCSLDGDSVLERDAFLKVMKPIMDSSEEVIASGGSIRIANGCDIQNGNMKQIKLASSPLVIMQIIEYLRAFLMGRIGLSRHNLLLIVSGAFGVFSKHWVVEAGGYKKDTVGEDMELVVRLHRLIKEKGAVKKIVYVPDPVCWTEVPEDTKFLRRQRRRWHRGLFESLWTHRKMMFNPKYGLVGFISFPYFWIVEFFGPIIELMGYLYVILAFFLGGIYLEFAILIFLLSCLYGSLFSMAAVLLEEWSLRKYPKVNDIIKLFLYSVTETFWYRPLTVLWRCEGIWQMIIGEKSWGEMQRKGVSQ</sequence>
<keyword evidence="2" id="KW-0328">Glycosyltransferase</keyword>
<keyword evidence="4" id="KW-0472">Membrane</keyword>
<dbReference type="Proteomes" id="UP000276770">
    <property type="component" value="Unassembled WGS sequence"/>
</dbReference>
<keyword evidence="4" id="KW-1133">Transmembrane helix</keyword>
<evidence type="ECO:0000313" key="6">
    <source>
        <dbReference type="Proteomes" id="UP000276770"/>
    </source>
</evidence>
<dbReference type="SUPFAM" id="SSF53448">
    <property type="entry name" value="Nucleotide-diphospho-sugar transferases"/>
    <property type="match status" value="1"/>
</dbReference>
<dbReference type="OrthoDB" id="9766299at2"/>
<dbReference type="PANTHER" id="PTHR43630:SF1">
    <property type="entry name" value="POLY-BETA-1,6-N-ACETYL-D-GLUCOSAMINE SYNTHASE"/>
    <property type="match status" value="1"/>
</dbReference>
<gene>
    <name evidence="5" type="ORF">D9X91_07570</name>
</gene>
<dbReference type="GO" id="GO:0016757">
    <property type="term" value="F:glycosyltransferase activity"/>
    <property type="evidence" value="ECO:0007669"/>
    <property type="project" value="UniProtKB-KW"/>
</dbReference>
<evidence type="ECO:0000256" key="2">
    <source>
        <dbReference type="ARBA" id="ARBA00022676"/>
    </source>
</evidence>
<dbReference type="CDD" id="cd06423">
    <property type="entry name" value="CESA_like"/>
    <property type="match status" value="1"/>
</dbReference>
<dbReference type="PANTHER" id="PTHR43630">
    <property type="entry name" value="POLY-BETA-1,6-N-ACETYL-D-GLUCOSAMINE SYNTHASE"/>
    <property type="match status" value="1"/>
</dbReference>
<evidence type="ECO:0000256" key="1">
    <source>
        <dbReference type="ARBA" id="ARBA00006739"/>
    </source>
</evidence>
<protein>
    <submittedName>
        <fullName evidence="5">Glycosyltransferase family 2 protein</fullName>
    </submittedName>
</protein>
<dbReference type="Pfam" id="PF13641">
    <property type="entry name" value="Glyco_tranf_2_3"/>
    <property type="match status" value="1"/>
</dbReference>
<evidence type="ECO:0000256" key="3">
    <source>
        <dbReference type="ARBA" id="ARBA00022679"/>
    </source>
</evidence>
<accession>A0A3L7K037</accession>
<comment type="caution">
    <text evidence="5">The sequence shown here is derived from an EMBL/GenBank/DDBJ whole genome shotgun (WGS) entry which is preliminary data.</text>
</comment>
<proteinExistence type="inferred from homology"/>
<evidence type="ECO:0000313" key="5">
    <source>
        <dbReference type="EMBL" id="RLQ96140.1"/>
    </source>
</evidence>
<feature type="transmembrane region" description="Helical" evidence="4">
    <location>
        <begin position="12"/>
        <end position="37"/>
    </location>
</feature>
<dbReference type="Gene3D" id="3.90.550.10">
    <property type="entry name" value="Spore Coat Polysaccharide Biosynthesis Protein SpsA, Chain A"/>
    <property type="match status" value="1"/>
</dbReference>
<dbReference type="AlphaFoldDB" id="A0A3L7K037"/>
<keyword evidence="4" id="KW-0812">Transmembrane</keyword>
<comment type="similarity">
    <text evidence="1">Belongs to the glycosyltransferase 2 family.</text>
</comment>
<dbReference type="EMBL" id="RCVZ01000004">
    <property type="protein sequence ID" value="RLQ96140.1"/>
    <property type="molecule type" value="Genomic_DNA"/>
</dbReference>
<dbReference type="InterPro" id="IPR029044">
    <property type="entry name" value="Nucleotide-diphossugar_trans"/>
</dbReference>
<name>A0A3L7K037_9BACI</name>
<organism evidence="5 6">
    <name type="scientific">Falsibacillus albus</name>
    <dbReference type="NCBI Taxonomy" id="2478915"/>
    <lineage>
        <taxon>Bacteria</taxon>
        <taxon>Bacillati</taxon>
        <taxon>Bacillota</taxon>
        <taxon>Bacilli</taxon>
        <taxon>Bacillales</taxon>
        <taxon>Bacillaceae</taxon>
        <taxon>Falsibacillus</taxon>
    </lineage>
</organism>
<reference evidence="5 6" key="1">
    <citation type="submission" date="2018-10" db="EMBL/GenBank/DDBJ databases">
        <title>Falsibacillus sp. genome draft.</title>
        <authorList>
            <person name="Shi S."/>
        </authorList>
    </citation>
    <scope>NUCLEOTIDE SEQUENCE [LARGE SCALE GENOMIC DNA]</scope>
    <source>
        <strain evidence="5 6">GY 10110</strain>
    </source>
</reference>
<keyword evidence="6" id="KW-1185">Reference proteome</keyword>
<evidence type="ECO:0000256" key="4">
    <source>
        <dbReference type="SAM" id="Phobius"/>
    </source>
</evidence>
<dbReference type="RefSeq" id="WP_121679992.1">
    <property type="nucleotide sequence ID" value="NZ_RCVZ01000004.1"/>
</dbReference>
<feature type="transmembrane region" description="Helical" evidence="4">
    <location>
        <begin position="346"/>
        <end position="367"/>
    </location>
</feature>
<keyword evidence="3 5" id="KW-0808">Transferase</keyword>
<feature type="transmembrane region" description="Helical" evidence="4">
    <location>
        <begin position="373"/>
        <end position="395"/>
    </location>
</feature>